<proteinExistence type="inferred from homology"/>
<evidence type="ECO:0000313" key="7">
    <source>
        <dbReference type="Proteomes" id="UP001165565"/>
    </source>
</evidence>
<dbReference type="GO" id="GO:0046872">
    <property type="term" value="F:metal ion binding"/>
    <property type="evidence" value="ECO:0007669"/>
    <property type="project" value="UniProtKB-KW"/>
</dbReference>
<evidence type="ECO:0000259" key="5">
    <source>
        <dbReference type="PROSITE" id="PS51891"/>
    </source>
</evidence>
<dbReference type="EMBL" id="JANFAV010000003">
    <property type="protein sequence ID" value="MCW6534576.1"/>
    <property type="molecule type" value="Genomic_DNA"/>
</dbReference>
<accession>A0AA42CTP3</accession>
<dbReference type="InterPro" id="IPR011057">
    <property type="entry name" value="Mss4-like_sf"/>
</dbReference>
<dbReference type="Pfam" id="PF04828">
    <property type="entry name" value="GFA"/>
    <property type="match status" value="1"/>
</dbReference>
<evidence type="ECO:0000256" key="1">
    <source>
        <dbReference type="ARBA" id="ARBA00005495"/>
    </source>
</evidence>
<keyword evidence="7" id="KW-1185">Reference proteome</keyword>
<protein>
    <submittedName>
        <fullName evidence="6">GFA family protein</fullName>
    </submittedName>
</protein>
<evidence type="ECO:0000313" key="6">
    <source>
        <dbReference type="EMBL" id="MCW6534576.1"/>
    </source>
</evidence>
<dbReference type="GO" id="GO:0016846">
    <property type="term" value="F:carbon-sulfur lyase activity"/>
    <property type="evidence" value="ECO:0007669"/>
    <property type="project" value="InterPro"/>
</dbReference>
<keyword evidence="2" id="KW-0479">Metal-binding</keyword>
<reference evidence="6" key="1">
    <citation type="submission" date="2022-06" db="EMBL/GenBank/DDBJ databases">
        <title>Sphingomonas sp. nov. isolated from rhizosphere soil of tomato.</title>
        <authorList>
            <person name="Dong H."/>
            <person name="Gao R."/>
        </authorList>
    </citation>
    <scope>NUCLEOTIDE SEQUENCE</scope>
    <source>
        <strain evidence="6">MMSM24</strain>
    </source>
</reference>
<sequence>MTVSGGCRCGACRYEVALDAVTAVYCCHCTDCQRWTGSAFSEQAVVPAGAITAAGPVIDYTLATPSGRQSHQYACGTCHARLWNVSSLRPDLAIIRAGTLDENRSLEPRAHIWVRSKQPWIVLDDDVPQWPEGPDFEGFFAALSR</sequence>
<feature type="domain" description="CENP-V/GFA" evidence="5">
    <location>
        <begin position="3"/>
        <end position="121"/>
    </location>
</feature>
<evidence type="ECO:0000256" key="4">
    <source>
        <dbReference type="ARBA" id="ARBA00023239"/>
    </source>
</evidence>
<gene>
    <name evidence="6" type="ORF">NEE01_07230</name>
</gene>
<evidence type="ECO:0000256" key="2">
    <source>
        <dbReference type="ARBA" id="ARBA00022723"/>
    </source>
</evidence>
<dbReference type="PROSITE" id="PS51891">
    <property type="entry name" value="CENP_V_GFA"/>
    <property type="match status" value="1"/>
</dbReference>
<keyword evidence="4" id="KW-0456">Lyase</keyword>
<comment type="caution">
    <text evidence="6">The sequence shown here is derived from an EMBL/GenBank/DDBJ whole genome shotgun (WGS) entry which is preliminary data.</text>
</comment>
<comment type="similarity">
    <text evidence="1">Belongs to the Gfa family.</text>
</comment>
<keyword evidence="3" id="KW-0862">Zinc</keyword>
<dbReference type="PANTHER" id="PTHR33337">
    <property type="entry name" value="GFA DOMAIN-CONTAINING PROTEIN"/>
    <property type="match status" value="1"/>
</dbReference>
<dbReference type="Gene3D" id="3.90.1590.10">
    <property type="entry name" value="glutathione-dependent formaldehyde- activating enzyme (gfa)"/>
    <property type="match status" value="1"/>
</dbReference>
<dbReference type="Proteomes" id="UP001165565">
    <property type="component" value="Unassembled WGS sequence"/>
</dbReference>
<evidence type="ECO:0000256" key="3">
    <source>
        <dbReference type="ARBA" id="ARBA00022833"/>
    </source>
</evidence>
<dbReference type="AlphaFoldDB" id="A0AA42CTP3"/>
<dbReference type="RefSeq" id="WP_265268445.1">
    <property type="nucleotide sequence ID" value="NZ_JANFAV010000003.1"/>
</dbReference>
<organism evidence="6 7">
    <name type="scientific">Sphingomonas lycopersici</name>
    <dbReference type="NCBI Taxonomy" id="2951807"/>
    <lineage>
        <taxon>Bacteria</taxon>
        <taxon>Pseudomonadati</taxon>
        <taxon>Pseudomonadota</taxon>
        <taxon>Alphaproteobacteria</taxon>
        <taxon>Sphingomonadales</taxon>
        <taxon>Sphingomonadaceae</taxon>
        <taxon>Sphingomonas</taxon>
    </lineage>
</organism>
<name>A0AA42CTP3_9SPHN</name>
<dbReference type="InterPro" id="IPR006913">
    <property type="entry name" value="CENP-V/GFA"/>
</dbReference>
<dbReference type="PANTHER" id="PTHR33337:SF40">
    <property type="entry name" value="CENP-V_GFA DOMAIN-CONTAINING PROTEIN-RELATED"/>
    <property type="match status" value="1"/>
</dbReference>
<dbReference type="SUPFAM" id="SSF51316">
    <property type="entry name" value="Mss4-like"/>
    <property type="match status" value="1"/>
</dbReference>